<dbReference type="Proteomes" id="UP000054725">
    <property type="component" value="Unassembled WGS sequence"/>
</dbReference>
<evidence type="ECO:0000256" key="3">
    <source>
        <dbReference type="ARBA" id="ARBA00023002"/>
    </source>
</evidence>
<dbReference type="SUPFAM" id="SSF51905">
    <property type="entry name" value="FAD/NAD(P)-binding domain"/>
    <property type="match status" value="1"/>
</dbReference>
<proteinExistence type="inferred from homology"/>
<dbReference type="OrthoDB" id="3972913at2"/>
<feature type="binding site" evidence="4">
    <location>
        <begin position="60"/>
        <end position="63"/>
    </location>
    <ligand>
        <name>FAD</name>
        <dbReference type="ChEBI" id="CHEBI:57692"/>
    </ligand>
</feature>
<evidence type="ECO:0000313" key="7">
    <source>
        <dbReference type="Proteomes" id="UP000054725"/>
    </source>
</evidence>
<feature type="binding site" evidence="4">
    <location>
        <position position="15"/>
    </location>
    <ligand>
        <name>FAD</name>
        <dbReference type="ChEBI" id="CHEBI:57692"/>
    </ligand>
</feature>
<dbReference type="GO" id="GO:0016491">
    <property type="term" value="F:oxidoreductase activity"/>
    <property type="evidence" value="ECO:0007669"/>
    <property type="project" value="UniProtKB-KW"/>
</dbReference>
<evidence type="ECO:0000256" key="4">
    <source>
        <dbReference type="PIRSR" id="PIRSR601613-1"/>
    </source>
</evidence>
<accession>A0A0W0WYQ0</accession>
<feature type="binding site" evidence="4">
    <location>
        <position position="63"/>
    </location>
    <ligand>
        <name>substrate</name>
    </ligand>
</feature>
<feature type="domain" description="Amine oxidase" evidence="5">
    <location>
        <begin position="14"/>
        <end position="483"/>
    </location>
</feature>
<dbReference type="RefSeq" id="WP_058503731.1">
    <property type="nucleotide sequence ID" value="NZ_CAAAIF010000008.1"/>
</dbReference>
<evidence type="ECO:0000256" key="2">
    <source>
        <dbReference type="ARBA" id="ARBA00005995"/>
    </source>
</evidence>
<dbReference type="AlphaFoldDB" id="A0A0W0WYQ0"/>
<keyword evidence="3" id="KW-0560">Oxidoreductase</keyword>
<dbReference type="STRING" id="45070.Lnau_0661"/>
<gene>
    <name evidence="6" type="ORF">Lnau_0661</name>
</gene>
<organism evidence="6 7">
    <name type="scientific">Legionella nautarum</name>
    <dbReference type="NCBI Taxonomy" id="45070"/>
    <lineage>
        <taxon>Bacteria</taxon>
        <taxon>Pseudomonadati</taxon>
        <taxon>Pseudomonadota</taxon>
        <taxon>Gammaproteobacteria</taxon>
        <taxon>Legionellales</taxon>
        <taxon>Legionellaceae</taxon>
        <taxon>Legionella</taxon>
    </lineage>
</organism>
<evidence type="ECO:0000259" key="5">
    <source>
        <dbReference type="Pfam" id="PF01593"/>
    </source>
</evidence>
<evidence type="ECO:0000256" key="1">
    <source>
        <dbReference type="ARBA" id="ARBA00001974"/>
    </source>
</evidence>
<dbReference type="Pfam" id="PF01593">
    <property type="entry name" value="Amino_oxidase"/>
    <property type="match status" value="1"/>
</dbReference>
<dbReference type="Gene3D" id="3.50.50.60">
    <property type="entry name" value="FAD/NAD(P)-binding domain"/>
    <property type="match status" value="1"/>
</dbReference>
<comment type="cofactor">
    <cofactor evidence="1">
        <name>FAD</name>
        <dbReference type="ChEBI" id="CHEBI:57692"/>
    </cofactor>
</comment>
<dbReference type="InterPro" id="IPR036188">
    <property type="entry name" value="FAD/NAD-bd_sf"/>
</dbReference>
<dbReference type="PANTHER" id="PTHR43563:SF1">
    <property type="entry name" value="AMINE OXIDASE [FLAVIN-CONTAINING] B"/>
    <property type="match status" value="1"/>
</dbReference>
<dbReference type="InterPro" id="IPR050703">
    <property type="entry name" value="Flavin_MAO"/>
</dbReference>
<evidence type="ECO:0000313" key="6">
    <source>
        <dbReference type="EMBL" id="KTD37471.1"/>
    </source>
</evidence>
<dbReference type="InterPro" id="IPR001613">
    <property type="entry name" value="Flavin_amine_oxidase"/>
</dbReference>
<name>A0A0W0WYQ0_9GAMM</name>
<dbReference type="PANTHER" id="PTHR43563">
    <property type="entry name" value="AMINE OXIDASE"/>
    <property type="match status" value="1"/>
</dbReference>
<comment type="caution">
    <text evidence="6">The sequence shown here is derived from an EMBL/GenBank/DDBJ whole genome shotgun (WGS) entry which is preliminary data.</text>
</comment>
<dbReference type="InterPro" id="IPR002937">
    <property type="entry name" value="Amino_oxidase"/>
</dbReference>
<dbReference type="PRINTS" id="PR00757">
    <property type="entry name" value="AMINEOXDASEF"/>
</dbReference>
<comment type="similarity">
    <text evidence="2">Belongs to the flavin monoamine oxidase family.</text>
</comment>
<protein>
    <submittedName>
        <fullName evidence="6">Protoporphyrinogen oxidase</fullName>
    </submittedName>
</protein>
<reference evidence="6 7" key="1">
    <citation type="submission" date="2015-11" db="EMBL/GenBank/DDBJ databases">
        <title>Genomic analysis of 38 Legionella species identifies large and diverse effector repertoires.</title>
        <authorList>
            <person name="Burstein D."/>
            <person name="Amaro F."/>
            <person name="Zusman T."/>
            <person name="Lifshitz Z."/>
            <person name="Cohen O."/>
            <person name="Gilbert J.A."/>
            <person name="Pupko T."/>
            <person name="Shuman H.A."/>
            <person name="Segal G."/>
        </authorList>
    </citation>
    <scope>NUCLEOTIDE SEQUENCE [LARGE SCALE GENOMIC DNA]</scope>
    <source>
        <strain evidence="6 7">ATCC 49506</strain>
    </source>
</reference>
<dbReference type="PATRIC" id="fig|45070.6.peg.705"/>
<sequence>MIKKIDIAVIGGGVSGLYSAYRLKKLLPEKTIAVFELLPFLGGRIQTGSFTEGLFQPAYGALRIEPEYQKQMHRFIQDLQIPVKQIEQGEASTPSVPNLDALTAEERNLILENPERGADILLLELGIQKILGEQWNLKTDDLTNPGRDAELEILRQTACYKKKPLYQQGAWNVFADVLSYEAIEFFREKGAYYNMKNDNQSSIDWIIFLLTFRLLKQPSYIPVGGMIQLINHIEKELCKLEVGIHLNRQLQAINERDKKTLCLKLEDRQTGTIEELLCEHVILALPQYPLKQLTSYLPSTINILLDSVSPIPIIWATATMKNPPWELDAPPTGGEGAPIRTAHLEWKQNKGEAYGLAMLYCDGPWHQYWRPYVEDKVDDFEGYQYLPQINQNASLKYEIEKAIKQHFNLPSMPEVEEWGIRDWGRPPFGAAVHFWKPNAQSTLIMQTLKAFALQENGQYKNVHICGEAYSQYQGFFEGAIQSADFAISAIVQSFLAK</sequence>
<dbReference type="EMBL" id="LNYO01000011">
    <property type="protein sequence ID" value="KTD37471.1"/>
    <property type="molecule type" value="Genomic_DNA"/>
</dbReference>
<keyword evidence="7" id="KW-1185">Reference proteome</keyword>